<dbReference type="EMBL" id="JAGTJJ010000029">
    <property type="protein sequence ID" value="MDC3985525.1"/>
    <property type="molecule type" value="Genomic_DNA"/>
</dbReference>
<name>A0A9X3XA44_9BACT</name>
<comment type="caution">
    <text evidence="1">The sequence shown here is derived from an EMBL/GenBank/DDBJ whole genome shotgun (WGS) entry which is preliminary data.</text>
</comment>
<organism evidence="1 2">
    <name type="scientific">Polyangium jinanense</name>
    <dbReference type="NCBI Taxonomy" id="2829994"/>
    <lineage>
        <taxon>Bacteria</taxon>
        <taxon>Pseudomonadati</taxon>
        <taxon>Myxococcota</taxon>
        <taxon>Polyangia</taxon>
        <taxon>Polyangiales</taxon>
        <taxon>Polyangiaceae</taxon>
        <taxon>Polyangium</taxon>
    </lineage>
</organism>
<keyword evidence="2" id="KW-1185">Reference proteome</keyword>
<evidence type="ECO:0000313" key="2">
    <source>
        <dbReference type="Proteomes" id="UP001151081"/>
    </source>
</evidence>
<dbReference type="AlphaFoldDB" id="A0A9X3XA44"/>
<protein>
    <submittedName>
        <fullName evidence="1">Uncharacterized protein</fullName>
    </submittedName>
</protein>
<dbReference type="RefSeq" id="WP_272421600.1">
    <property type="nucleotide sequence ID" value="NZ_JAGTJK010000011.1"/>
</dbReference>
<evidence type="ECO:0000313" key="1">
    <source>
        <dbReference type="EMBL" id="MDC3985525.1"/>
    </source>
</evidence>
<dbReference type="Proteomes" id="UP001151081">
    <property type="component" value="Unassembled WGS sequence"/>
</dbReference>
<proteinExistence type="predicted"/>
<sequence length="59" mass="6209">MGCRKPPPAGTPVLEDSDRAAMIQACLATCGQLFEPSDEATRLDGCIAERCNPECLAGK</sequence>
<reference evidence="1 2" key="1">
    <citation type="submission" date="2021-04" db="EMBL/GenBank/DDBJ databases">
        <title>Genome analysis of Polyangium sp.</title>
        <authorList>
            <person name="Li Y."/>
            <person name="Wang J."/>
        </authorList>
    </citation>
    <scope>NUCLEOTIDE SEQUENCE [LARGE SCALE GENOMIC DNA]</scope>
    <source>
        <strain evidence="1 2">SDU14</strain>
    </source>
</reference>
<accession>A0A9X3XA44</accession>
<gene>
    <name evidence="1" type="ORF">KEG57_33910</name>
</gene>